<dbReference type="GO" id="GO:0004765">
    <property type="term" value="F:shikimate kinase activity"/>
    <property type="evidence" value="ECO:0007669"/>
    <property type="project" value="UniProtKB-UniRule"/>
</dbReference>
<feature type="binding site" evidence="11">
    <location>
        <position position="56"/>
    </location>
    <ligand>
        <name>substrate</name>
    </ligand>
</feature>
<dbReference type="Gene3D" id="3.40.50.300">
    <property type="entry name" value="P-loop containing nucleotide triphosphate hydrolases"/>
    <property type="match status" value="1"/>
</dbReference>
<evidence type="ECO:0000256" key="5">
    <source>
        <dbReference type="ARBA" id="ARBA00022679"/>
    </source>
</evidence>
<evidence type="ECO:0000256" key="1">
    <source>
        <dbReference type="ARBA" id="ARBA00004842"/>
    </source>
</evidence>
<evidence type="ECO:0000256" key="10">
    <source>
        <dbReference type="ARBA" id="ARBA00048567"/>
    </source>
</evidence>
<feature type="binding site" evidence="11">
    <location>
        <position position="132"/>
    </location>
    <ligand>
        <name>substrate</name>
    </ligand>
</feature>
<keyword evidence="6 11" id="KW-0547">Nucleotide-binding</keyword>
<dbReference type="EMBL" id="PUFO01000029">
    <property type="protein sequence ID" value="TDG78958.1"/>
    <property type="molecule type" value="Genomic_DNA"/>
</dbReference>
<keyword evidence="8 11" id="KW-0067">ATP-binding</keyword>
<dbReference type="AlphaFoldDB" id="A0A4R5NQF1"/>
<keyword evidence="7 11" id="KW-0418">Kinase</keyword>
<evidence type="ECO:0000256" key="6">
    <source>
        <dbReference type="ARBA" id="ARBA00022741"/>
    </source>
</evidence>
<name>A0A4R5NQF1_9LACO</name>
<dbReference type="OrthoDB" id="9800332at2"/>
<dbReference type="STRING" id="1122149.FD44_GL000309"/>
<dbReference type="GO" id="GO:0009423">
    <property type="term" value="P:chorismate biosynthetic process"/>
    <property type="evidence" value="ECO:0007669"/>
    <property type="project" value="UniProtKB-UniRule"/>
</dbReference>
<comment type="subcellular location">
    <subcellularLocation>
        <location evidence="11">Cytoplasm</location>
    </subcellularLocation>
</comment>
<evidence type="ECO:0000256" key="11">
    <source>
        <dbReference type="HAMAP-Rule" id="MF_00109"/>
    </source>
</evidence>
<reference evidence="12 13" key="1">
    <citation type="journal article" date="2019" name="Appl. Microbiol. Biotechnol.">
        <title>Uncovering carbohydrate metabolism through a genotype-phenotype association study of 56 lactic acid bacteria genomes.</title>
        <authorList>
            <person name="Buron-Moles G."/>
            <person name="Chailyan A."/>
            <person name="Dolejs I."/>
            <person name="Forster J."/>
            <person name="Miks M.H."/>
        </authorList>
    </citation>
    <scope>NUCLEOTIDE SEQUENCE [LARGE SCALE GENOMIC DNA]</scope>
    <source>
        <strain evidence="12 13">ATCC 49373</strain>
    </source>
</reference>
<organism evidence="12 13">
    <name type="scientific">Secundilactobacillus malefermentans</name>
    <dbReference type="NCBI Taxonomy" id="176292"/>
    <lineage>
        <taxon>Bacteria</taxon>
        <taxon>Bacillati</taxon>
        <taxon>Bacillota</taxon>
        <taxon>Bacilli</taxon>
        <taxon>Lactobacillales</taxon>
        <taxon>Lactobacillaceae</taxon>
        <taxon>Secundilactobacillus</taxon>
    </lineage>
</organism>
<comment type="function">
    <text evidence="11">Catalyzes the specific phosphorylation of the 3-hydroxyl group of shikimic acid using ATP as a cosubstrate.</text>
</comment>
<dbReference type="InterPro" id="IPR023000">
    <property type="entry name" value="Shikimate_kinase_CS"/>
</dbReference>
<evidence type="ECO:0000256" key="9">
    <source>
        <dbReference type="ARBA" id="ARBA00023141"/>
    </source>
</evidence>
<keyword evidence="11" id="KW-0479">Metal-binding</keyword>
<dbReference type="GO" id="GO:0005524">
    <property type="term" value="F:ATP binding"/>
    <property type="evidence" value="ECO:0007669"/>
    <property type="project" value="UniProtKB-UniRule"/>
</dbReference>
<comment type="subunit">
    <text evidence="11">Monomer.</text>
</comment>
<feature type="binding site" evidence="11">
    <location>
        <position position="14"/>
    </location>
    <ligand>
        <name>Mg(2+)</name>
        <dbReference type="ChEBI" id="CHEBI:18420"/>
    </ligand>
</feature>
<dbReference type="PANTHER" id="PTHR21087">
    <property type="entry name" value="SHIKIMATE KINASE"/>
    <property type="match status" value="1"/>
</dbReference>
<evidence type="ECO:0000256" key="8">
    <source>
        <dbReference type="ARBA" id="ARBA00022840"/>
    </source>
</evidence>
<dbReference type="HAMAP" id="MF_00109">
    <property type="entry name" value="Shikimate_kinase"/>
    <property type="match status" value="1"/>
</dbReference>
<dbReference type="SUPFAM" id="SSF52540">
    <property type="entry name" value="P-loop containing nucleoside triphosphate hydrolases"/>
    <property type="match status" value="1"/>
</dbReference>
<dbReference type="CDD" id="cd00464">
    <property type="entry name" value="SK"/>
    <property type="match status" value="1"/>
</dbReference>
<dbReference type="GO" id="GO:0009073">
    <property type="term" value="P:aromatic amino acid family biosynthetic process"/>
    <property type="evidence" value="ECO:0007669"/>
    <property type="project" value="UniProtKB-KW"/>
</dbReference>
<comment type="similarity">
    <text evidence="2 11">Belongs to the shikimate kinase family.</text>
</comment>
<dbReference type="PRINTS" id="PR01100">
    <property type="entry name" value="SHIKIMTKNASE"/>
</dbReference>
<dbReference type="Pfam" id="PF01202">
    <property type="entry name" value="SKI"/>
    <property type="match status" value="1"/>
</dbReference>
<sequence length="173" mass="18847">MSLILVGFMGAGKTTIGQQISPLIHLPQQDLDDLIIKKAGKPIPQIFDEVGEAGFRQLETQVLESTIDDAAVISTGGGVIMQTINRHLLQGALAPVVYLKTSFETILARIQNDDNRPLATNITAMARLFNQRQSLYEEVADIVVDTDAKSPAFISTEIMNQLASVSELRHSAM</sequence>
<comment type="pathway">
    <text evidence="1 11">Metabolic intermediate biosynthesis; chorismate biosynthesis; chorismate from D-erythrose 4-phosphate and phosphoenolpyruvate: step 5/7.</text>
</comment>
<feature type="binding site" evidence="11">
    <location>
        <position position="116"/>
    </location>
    <ligand>
        <name>ATP</name>
        <dbReference type="ChEBI" id="CHEBI:30616"/>
    </ligand>
</feature>
<keyword evidence="9 11" id="KW-0057">Aromatic amino acid biosynthesis</keyword>
<dbReference type="GO" id="GO:0008652">
    <property type="term" value="P:amino acid biosynthetic process"/>
    <property type="evidence" value="ECO:0007669"/>
    <property type="project" value="UniProtKB-KW"/>
</dbReference>
<dbReference type="GO" id="GO:0005829">
    <property type="term" value="C:cytosol"/>
    <property type="evidence" value="ECO:0007669"/>
    <property type="project" value="TreeGrafter"/>
</dbReference>
<dbReference type="Proteomes" id="UP000294854">
    <property type="component" value="Unassembled WGS sequence"/>
</dbReference>
<feature type="binding site" evidence="11">
    <location>
        <position position="77"/>
    </location>
    <ligand>
        <name>substrate</name>
    </ligand>
</feature>
<dbReference type="PANTHER" id="PTHR21087:SF16">
    <property type="entry name" value="SHIKIMATE KINASE 1, CHLOROPLASTIC"/>
    <property type="match status" value="1"/>
</dbReference>
<dbReference type="GO" id="GO:0000287">
    <property type="term" value="F:magnesium ion binding"/>
    <property type="evidence" value="ECO:0007669"/>
    <property type="project" value="UniProtKB-UniRule"/>
</dbReference>
<comment type="caution">
    <text evidence="12">The sequence shown here is derived from an EMBL/GenBank/DDBJ whole genome shotgun (WGS) entry which is preliminary data.</text>
</comment>
<feature type="binding site" evidence="11">
    <location>
        <begin position="10"/>
        <end position="15"/>
    </location>
    <ligand>
        <name>ATP</name>
        <dbReference type="ChEBI" id="CHEBI:30616"/>
    </ligand>
</feature>
<dbReference type="InterPro" id="IPR027417">
    <property type="entry name" value="P-loop_NTPase"/>
</dbReference>
<proteinExistence type="inferred from homology"/>
<keyword evidence="11" id="KW-0963">Cytoplasm</keyword>
<evidence type="ECO:0000256" key="7">
    <source>
        <dbReference type="ARBA" id="ARBA00022777"/>
    </source>
</evidence>
<dbReference type="RefSeq" id="WP_010620441.1">
    <property type="nucleotide sequence ID" value="NZ_CP042371.1"/>
</dbReference>
<accession>A0A4R5NQF1</accession>
<evidence type="ECO:0000256" key="2">
    <source>
        <dbReference type="ARBA" id="ARBA00006997"/>
    </source>
</evidence>
<keyword evidence="11" id="KW-0460">Magnesium</keyword>
<protein>
    <recommendedName>
        <fullName evidence="3 11">Shikimate kinase</fullName>
        <shortName evidence="11">SK</shortName>
        <ecNumber evidence="3 11">2.7.1.71</ecNumber>
    </recommendedName>
</protein>
<keyword evidence="13" id="KW-1185">Reference proteome</keyword>
<dbReference type="UniPathway" id="UPA00053">
    <property type="reaction ID" value="UER00088"/>
</dbReference>
<dbReference type="PROSITE" id="PS01128">
    <property type="entry name" value="SHIKIMATE_KINASE"/>
    <property type="match status" value="1"/>
</dbReference>
<comment type="cofactor">
    <cofactor evidence="11">
        <name>Mg(2+)</name>
        <dbReference type="ChEBI" id="CHEBI:18420"/>
    </cofactor>
    <text evidence="11">Binds 1 Mg(2+) ion per subunit.</text>
</comment>
<evidence type="ECO:0000256" key="4">
    <source>
        <dbReference type="ARBA" id="ARBA00022605"/>
    </source>
</evidence>
<comment type="catalytic activity">
    <reaction evidence="10 11">
        <text>shikimate + ATP = 3-phosphoshikimate + ADP + H(+)</text>
        <dbReference type="Rhea" id="RHEA:13121"/>
        <dbReference type="ChEBI" id="CHEBI:15378"/>
        <dbReference type="ChEBI" id="CHEBI:30616"/>
        <dbReference type="ChEBI" id="CHEBI:36208"/>
        <dbReference type="ChEBI" id="CHEBI:145989"/>
        <dbReference type="ChEBI" id="CHEBI:456216"/>
        <dbReference type="EC" id="2.7.1.71"/>
    </reaction>
</comment>
<keyword evidence="5 11" id="KW-0808">Transferase</keyword>
<gene>
    <name evidence="11" type="primary">aroK</name>
    <name evidence="12" type="ORF">C5L31_000553</name>
</gene>
<evidence type="ECO:0000256" key="3">
    <source>
        <dbReference type="ARBA" id="ARBA00012154"/>
    </source>
</evidence>
<feature type="binding site" evidence="11">
    <location>
        <position position="32"/>
    </location>
    <ligand>
        <name>substrate</name>
    </ligand>
</feature>
<comment type="caution">
    <text evidence="11">Lacks conserved residue(s) required for the propagation of feature annotation.</text>
</comment>
<evidence type="ECO:0000313" key="13">
    <source>
        <dbReference type="Proteomes" id="UP000294854"/>
    </source>
</evidence>
<dbReference type="EC" id="2.7.1.71" evidence="3 11"/>
<evidence type="ECO:0000313" key="12">
    <source>
        <dbReference type="EMBL" id="TDG78958.1"/>
    </source>
</evidence>
<keyword evidence="4 11" id="KW-0028">Amino-acid biosynthesis</keyword>
<dbReference type="InterPro" id="IPR031322">
    <property type="entry name" value="Shikimate/glucono_kinase"/>
</dbReference>
<dbReference type="InterPro" id="IPR000623">
    <property type="entry name" value="Shikimate_kinase/TSH1"/>
</dbReference>